<protein>
    <submittedName>
        <fullName evidence="4">Aryl-alcohol dehydrogenase-like predicted oxidoreductase</fullName>
    </submittedName>
</protein>
<dbReference type="PANTHER" id="PTHR43364">
    <property type="entry name" value="NADH-SPECIFIC METHYLGLYOXAL REDUCTASE-RELATED"/>
    <property type="match status" value="1"/>
</dbReference>
<dbReference type="PRINTS" id="PR00069">
    <property type="entry name" value="ALDKETRDTASE"/>
</dbReference>
<name>A0A7X0H5X7_9BACT</name>
<evidence type="ECO:0000256" key="2">
    <source>
        <dbReference type="SAM" id="MobiDB-lite"/>
    </source>
</evidence>
<keyword evidence="5" id="KW-1185">Reference proteome</keyword>
<accession>A0A7X0H5X7</accession>
<dbReference type="PANTHER" id="PTHR43364:SF4">
    <property type="entry name" value="NAD(P)-LINKED OXIDOREDUCTASE SUPERFAMILY PROTEIN"/>
    <property type="match status" value="1"/>
</dbReference>
<dbReference type="PROSITE" id="PS00062">
    <property type="entry name" value="ALDOKETO_REDUCTASE_2"/>
    <property type="match status" value="1"/>
</dbReference>
<gene>
    <name evidence="4" type="ORF">HNQ40_000201</name>
</gene>
<dbReference type="Gene3D" id="3.20.20.100">
    <property type="entry name" value="NADP-dependent oxidoreductase domain"/>
    <property type="match status" value="1"/>
</dbReference>
<dbReference type="InterPro" id="IPR023210">
    <property type="entry name" value="NADP_OxRdtase_dom"/>
</dbReference>
<dbReference type="RefSeq" id="WP_184675497.1">
    <property type="nucleotide sequence ID" value="NZ_JACHGY010000001.1"/>
</dbReference>
<dbReference type="InterPro" id="IPR036812">
    <property type="entry name" value="NAD(P)_OxRdtase_dom_sf"/>
</dbReference>
<dbReference type="GO" id="GO:0005829">
    <property type="term" value="C:cytosol"/>
    <property type="evidence" value="ECO:0007669"/>
    <property type="project" value="TreeGrafter"/>
</dbReference>
<dbReference type="Proteomes" id="UP000541810">
    <property type="component" value="Unassembled WGS sequence"/>
</dbReference>
<evidence type="ECO:0000256" key="1">
    <source>
        <dbReference type="ARBA" id="ARBA00023002"/>
    </source>
</evidence>
<dbReference type="InterPro" id="IPR020471">
    <property type="entry name" value="AKR"/>
</dbReference>
<dbReference type="AlphaFoldDB" id="A0A7X0H5X7"/>
<comment type="caution">
    <text evidence="4">The sequence shown here is derived from an EMBL/GenBank/DDBJ whole genome shotgun (WGS) entry which is preliminary data.</text>
</comment>
<evidence type="ECO:0000313" key="4">
    <source>
        <dbReference type="EMBL" id="MBB6428395.1"/>
    </source>
</evidence>
<dbReference type="Pfam" id="PF00248">
    <property type="entry name" value="Aldo_ket_red"/>
    <property type="match status" value="1"/>
</dbReference>
<reference evidence="4 5" key="1">
    <citation type="submission" date="2020-08" db="EMBL/GenBank/DDBJ databases">
        <title>Genomic Encyclopedia of Type Strains, Phase IV (KMG-IV): sequencing the most valuable type-strain genomes for metagenomic binning, comparative biology and taxonomic classification.</title>
        <authorList>
            <person name="Goeker M."/>
        </authorList>
    </citation>
    <scope>NUCLEOTIDE SEQUENCE [LARGE SCALE GENOMIC DNA]</scope>
    <source>
        <strain evidence="4 5">DSM 103725</strain>
    </source>
</reference>
<evidence type="ECO:0000259" key="3">
    <source>
        <dbReference type="Pfam" id="PF00248"/>
    </source>
</evidence>
<feature type="region of interest" description="Disordered" evidence="2">
    <location>
        <begin position="215"/>
        <end position="234"/>
    </location>
</feature>
<dbReference type="InterPro" id="IPR050523">
    <property type="entry name" value="AKR_Detox_Biosynth"/>
</dbReference>
<evidence type="ECO:0000313" key="5">
    <source>
        <dbReference type="Proteomes" id="UP000541810"/>
    </source>
</evidence>
<sequence length="330" mass="36288">MKYARLGETDIKVSKIAFGCMSTVANPTYDGLEDAEGIATIRSALDHGINFFDTAPAYGDGASEDLLGRALQDVRDQVIIANKVSSQVMSAKEVVEECEKSLKLLRTDYMDLYQIHWPRRQVPLEETLKAMDDLLKQGKVRSLGVCNFGIEDLTEALGSDVPLVSNQIAYSLLSRAVEFEVEGLCERYGIGFLCYSPLAQALLAGKYESADDVPPERARTRMFSKDRPQSRHDEDGCEEQVFAAIAAIRKISHRVGRSMADVSLAWLLHQDSVTSILVGASRPDQVARNAASAQVQLSQDDLDELDAVTQPVKLAMGGSLDMWATPSRIR</sequence>
<dbReference type="CDD" id="cd19085">
    <property type="entry name" value="AKR_AKR11B3"/>
    <property type="match status" value="1"/>
</dbReference>
<dbReference type="SUPFAM" id="SSF51430">
    <property type="entry name" value="NAD(P)-linked oxidoreductase"/>
    <property type="match status" value="1"/>
</dbReference>
<feature type="domain" description="NADP-dependent oxidoreductase" evidence="3">
    <location>
        <begin position="15"/>
        <end position="308"/>
    </location>
</feature>
<proteinExistence type="predicted"/>
<dbReference type="GO" id="GO:0016491">
    <property type="term" value="F:oxidoreductase activity"/>
    <property type="evidence" value="ECO:0007669"/>
    <property type="project" value="UniProtKB-KW"/>
</dbReference>
<keyword evidence="1" id="KW-0560">Oxidoreductase</keyword>
<dbReference type="EMBL" id="JACHGY010000001">
    <property type="protein sequence ID" value="MBB6428395.1"/>
    <property type="molecule type" value="Genomic_DNA"/>
</dbReference>
<organism evidence="4 5">
    <name type="scientific">Algisphaera agarilytica</name>
    <dbReference type="NCBI Taxonomy" id="1385975"/>
    <lineage>
        <taxon>Bacteria</taxon>
        <taxon>Pseudomonadati</taxon>
        <taxon>Planctomycetota</taxon>
        <taxon>Phycisphaerae</taxon>
        <taxon>Phycisphaerales</taxon>
        <taxon>Phycisphaeraceae</taxon>
        <taxon>Algisphaera</taxon>
    </lineage>
</organism>
<dbReference type="InterPro" id="IPR018170">
    <property type="entry name" value="Aldo/ket_reductase_CS"/>
</dbReference>